<dbReference type="AlphaFoldDB" id="A0A2H0RJ19"/>
<dbReference type="NCBIfam" id="TIGR04336">
    <property type="entry name" value="AmmeMemoSam_B"/>
    <property type="match status" value="1"/>
</dbReference>
<evidence type="ECO:0000313" key="2">
    <source>
        <dbReference type="EMBL" id="PIR46539.1"/>
    </source>
</evidence>
<keyword evidence="1" id="KW-1133">Transmembrane helix</keyword>
<dbReference type="Pfam" id="PF01875">
    <property type="entry name" value="Memo"/>
    <property type="match status" value="1"/>
</dbReference>
<evidence type="ECO:0000313" key="3">
    <source>
        <dbReference type="Proteomes" id="UP000230833"/>
    </source>
</evidence>
<gene>
    <name evidence="2" type="primary">amrB</name>
    <name evidence="2" type="ORF">COV07_03890</name>
</gene>
<comment type="caution">
    <text evidence="2">The sequence shown here is derived from an EMBL/GenBank/DDBJ whole genome shotgun (WGS) entry which is preliminary data.</text>
</comment>
<organism evidence="2 3">
    <name type="scientific">Candidatus Vogelbacteria bacterium CG10_big_fil_rev_8_21_14_0_10_45_14</name>
    <dbReference type="NCBI Taxonomy" id="1975042"/>
    <lineage>
        <taxon>Bacteria</taxon>
        <taxon>Candidatus Vogeliibacteriota</taxon>
    </lineage>
</organism>
<keyword evidence="1" id="KW-0472">Membrane</keyword>
<keyword evidence="1" id="KW-0812">Transmembrane</keyword>
<dbReference type="Gene3D" id="3.40.830.10">
    <property type="entry name" value="LigB-like"/>
    <property type="match status" value="1"/>
</dbReference>
<protein>
    <submittedName>
        <fullName evidence="2">AmmeMemoRadiSam system protein B</fullName>
    </submittedName>
</protein>
<dbReference type="EMBL" id="PCYL01000040">
    <property type="protein sequence ID" value="PIR46539.1"/>
    <property type="molecule type" value="Genomic_DNA"/>
</dbReference>
<dbReference type="Proteomes" id="UP000230833">
    <property type="component" value="Unassembled WGS sequence"/>
</dbReference>
<evidence type="ECO:0000256" key="1">
    <source>
        <dbReference type="SAM" id="Phobius"/>
    </source>
</evidence>
<feature type="transmembrane region" description="Helical" evidence="1">
    <location>
        <begin position="14"/>
        <end position="34"/>
    </location>
</feature>
<reference evidence="2 3" key="1">
    <citation type="submission" date="2017-09" db="EMBL/GenBank/DDBJ databases">
        <title>Depth-based differentiation of microbial function through sediment-hosted aquifers and enrichment of novel symbionts in the deep terrestrial subsurface.</title>
        <authorList>
            <person name="Probst A.J."/>
            <person name="Ladd B."/>
            <person name="Jarett J.K."/>
            <person name="Geller-Mcgrath D.E."/>
            <person name="Sieber C.M."/>
            <person name="Emerson J.B."/>
            <person name="Anantharaman K."/>
            <person name="Thomas B.C."/>
            <person name="Malmstrom R."/>
            <person name="Stieglmeier M."/>
            <person name="Klingl A."/>
            <person name="Woyke T."/>
            <person name="Ryan C.M."/>
            <person name="Banfield J.F."/>
        </authorList>
    </citation>
    <scope>NUCLEOTIDE SEQUENCE [LARGE SCALE GENOMIC DNA]</scope>
    <source>
        <strain evidence="2">CG10_big_fil_rev_8_21_14_0_10_45_14</strain>
    </source>
</reference>
<accession>A0A2H0RJ19</accession>
<proteinExistence type="predicted"/>
<dbReference type="InterPro" id="IPR002737">
    <property type="entry name" value="MEMO1_fam"/>
</dbReference>
<name>A0A2H0RJ19_9BACT</name>
<sequence>MKIQLLSNNTKTKISLSLLLILIISGIVFGLTLVKRNRSETAYHQSQWNKYAPEIDRLIKTEESIQPLALKHIYGGVVSHHIPTTIPRLVDFYSRLKKTQSIKNFIVIGPDHTDAGRAPITVSNASFYTAYGEVRPIDGLASKLHDAKLANIEESPFDPEHSVGSQILVISKIFPRAKVTPIILRSDTTKYHAEALGKMLVTLMDDETVLIASVDFSHYLPTDQAMALDQISGEVVRNLDLEALPLVTADSSKSIAVFLAAMNGKKAIDTDDLTILNTNDLMQNSDYTTGYVFGFWGMKNKVPAQNDSN</sequence>